<dbReference type="PATRIC" id="fig|1121022.4.peg.3387"/>
<dbReference type="EMBL" id="AWGB01000040">
    <property type="protein sequence ID" value="ESQ87872.1"/>
    <property type="molecule type" value="Genomic_DNA"/>
</dbReference>
<name>V4P1J9_9CAUL</name>
<protein>
    <submittedName>
        <fullName evidence="2">Uncharacterized protein</fullName>
    </submittedName>
</protein>
<evidence type="ECO:0000313" key="2">
    <source>
        <dbReference type="EMBL" id="ESQ87872.1"/>
    </source>
</evidence>
<accession>V4P1J9</accession>
<feature type="compositionally biased region" description="Pro residues" evidence="1">
    <location>
        <begin position="363"/>
        <end position="372"/>
    </location>
</feature>
<reference evidence="2 3" key="1">
    <citation type="journal article" date="2014" name="Nature">
        <title>Sequential evolution of bacterial morphology by co-option of a developmental regulator.</title>
        <authorList>
            <person name="Jiang C."/>
            <person name="Brown P.J."/>
            <person name="Ducret A."/>
            <person name="Brun Y.V."/>
        </authorList>
    </citation>
    <scope>NUCLEOTIDE SEQUENCE [LARGE SCALE GENOMIC DNA]</scope>
    <source>
        <strain evidence="2 3">DSM 16100</strain>
    </source>
</reference>
<organism evidence="2 3">
    <name type="scientific">Asticcacaulis benevestitus DSM 16100 = ATCC BAA-896</name>
    <dbReference type="NCBI Taxonomy" id="1121022"/>
    <lineage>
        <taxon>Bacteria</taxon>
        <taxon>Pseudomonadati</taxon>
        <taxon>Pseudomonadota</taxon>
        <taxon>Alphaproteobacteria</taxon>
        <taxon>Caulobacterales</taxon>
        <taxon>Caulobacteraceae</taxon>
        <taxon>Asticcacaulis</taxon>
    </lineage>
</organism>
<evidence type="ECO:0000313" key="3">
    <source>
        <dbReference type="Proteomes" id="UP000017837"/>
    </source>
</evidence>
<dbReference type="STRING" id="1121022.GCA_000376105_01622"/>
<proteinExistence type="predicted"/>
<dbReference type="eggNOG" id="COG0810">
    <property type="taxonomic scope" value="Bacteria"/>
</dbReference>
<keyword evidence="3" id="KW-1185">Reference proteome</keyword>
<comment type="caution">
    <text evidence="2">The sequence shown here is derived from an EMBL/GenBank/DDBJ whole genome shotgun (WGS) entry which is preliminary data.</text>
</comment>
<feature type="region of interest" description="Disordered" evidence="1">
    <location>
        <begin position="359"/>
        <end position="380"/>
    </location>
</feature>
<gene>
    <name evidence="2" type="ORF">ABENE_16660</name>
</gene>
<evidence type="ECO:0000256" key="1">
    <source>
        <dbReference type="SAM" id="MobiDB-lite"/>
    </source>
</evidence>
<dbReference type="AlphaFoldDB" id="V4P1J9"/>
<sequence>MFLISCPAWAEEFNRPKATMLMTPQAVDYTAEMVLSHPGQKNDDRTMIYRSGKLQREESIAKGGIVLSSYADLATGLSWRVARQSNGNILSLSVAARRPGEGYTLKKTSRTDKLLSETCTVWRLVFHRKPRPEDGYEEDCVTLDGVLLWHKIFYHDGGVMDTTRAVAITRRPVKKSEVTPPARVLNLASYGNWQPGNGRLPNDEVLLQGGQFKDSPPNQMILQRRMGVLWFEYDRNPLYQQHIYRNATHQLRVTEDASGALMDIDIMPRKDRRQSITSQKLQTFETILGERCQMFNMAPHIVDRGEKQCLTPTGLLLFKTIWSEGWSGGVRAVRLTRGQVKTADMLPPADILTGKWVEQGALPKPPPKPEPPSQRNGDWFTQPSELSKQKFYPARALAEEIEGNARIKCTFGVSGFLKFCEILEEKPAGYRFGKATVDMFRTQSKKKAGTYRPGDFTMIRYDWRLPDDIANDGSFLRRLNSSEVRALITKSKIKGAEPGYQGFGPNGYYVVQDQKGVVTYGTWLETNGQACVRMAKAENNLCFYVLIDASSQYYLSERVLPGPYRLRQVTITRTQ</sequence>
<dbReference type="Proteomes" id="UP000017837">
    <property type="component" value="Unassembled WGS sequence"/>
</dbReference>